<evidence type="ECO:0000256" key="1">
    <source>
        <dbReference type="ARBA" id="ARBA00022574"/>
    </source>
</evidence>
<dbReference type="AlphaFoldDB" id="A0A9W4MUE1"/>
<sequence>MAAKGAFRLELLQLRSSITMSSQQFTVASPPTDAISALKFSPDPNSTRIVVSSWDKNVYLYDLRDENGKVGEGKLLQKFEHRAPVLDVCFGETENEIYTAGLDWDVKKIDLNTSEQTVLSSHEAGVCNVVYSREHNLVISASWDSTLHIHLASNLDSLPIIIPLPSKPFSISATGTKLVVAMASRSLHIYDLKALTILTAQTDSTVPGGNRVEVEPWQRRESSLKFMTRAVACMPDDNGYASSSIEGRVAVEWFDPSPESQARKYAFKCHRQTAEDGVDVVYPVNALAFHPVFGTFASGGGDGVVALWDGVTKRRIRQYQKYQTSVSAVAFSGNGHYLAMAVSPGFEDGHDNVPEGSVVIYVRELGETEAKGKAPK</sequence>
<dbReference type="PANTHER" id="PTHR10971">
    <property type="entry name" value="MRNA EXPORT FACTOR AND BUB3"/>
    <property type="match status" value="1"/>
</dbReference>
<name>A0A9W4MUE1_PENOL</name>
<dbReference type="InterPro" id="IPR015943">
    <property type="entry name" value="WD40/YVTN_repeat-like_dom_sf"/>
</dbReference>
<organism evidence="4 5">
    <name type="scientific">Penicillium olsonii</name>
    <dbReference type="NCBI Taxonomy" id="99116"/>
    <lineage>
        <taxon>Eukaryota</taxon>
        <taxon>Fungi</taxon>
        <taxon>Dikarya</taxon>
        <taxon>Ascomycota</taxon>
        <taxon>Pezizomycotina</taxon>
        <taxon>Eurotiomycetes</taxon>
        <taxon>Eurotiomycetidae</taxon>
        <taxon>Eurotiales</taxon>
        <taxon>Aspergillaceae</taxon>
        <taxon>Penicillium</taxon>
    </lineage>
</organism>
<proteinExistence type="predicted"/>
<dbReference type="Pfam" id="PF00400">
    <property type="entry name" value="WD40"/>
    <property type="match status" value="3"/>
</dbReference>
<dbReference type="EMBL" id="CAJVOS010000031">
    <property type="protein sequence ID" value="CAG8147826.1"/>
    <property type="molecule type" value="Genomic_DNA"/>
</dbReference>
<reference evidence="4" key="1">
    <citation type="submission" date="2021-07" db="EMBL/GenBank/DDBJ databases">
        <authorList>
            <person name="Branca A.L. A."/>
        </authorList>
    </citation>
    <scope>NUCLEOTIDE SEQUENCE</scope>
</reference>
<dbReference type="Proteomes" id="UP001153618">
    <property type="component" value="Unassembled WGS sequence"/>
</dbReference>
<keyword evidence="1 3" id="KW-0853">WD repeat</keyword>
<evidence type="ECO:0000256" key="2">
    <source>
        <dbReference type="ARBA" id="ARBA00022737"/>
    </source>
</evidence>
<dbReference type="SUPFAM" id="SSF50978">
    <property type="entry name" value="WD40 repeat-like"/>
    <property type="match status" value="1"/>
</dbReference>
<dbReference type="SMART" id="SM00320">
    <property type="entry name" value="WD40"/>
    <property type="match status" value="4"/>
</dbReference>
<comment type="caution">
    <text evidence="4">The sequence shown here is derived from an EMBL/GenBank/DDBJ whole genome shotgun (WGS) entry which is preliminary data.</text>
</comment>
<dbReference type="FunFam" id="2.130.10.10:FF:000725">
    <property type="entry name" value="Nuclear pore complex subunit"/>
    <property type="match status" value="1"/>
</dbReference>
<dbReference type="Gene3D" id="2.130.10.10">
    <property type="entry name" value="YVTN repeat-like/Quinoprotein amine dehydrogenase"/>
    <property type="match status" value="1"/>
</dbReference>
<evidence type="ECO:0000313" key="5">
    <source>
        <dbReference type="Proteomes" id="UP001153618"/>
    </source>
</evidence>
<keyword evidence="5" id="KW-1185">Reference proteome</keyword>
<feature type="repeat" description="WD" evidence="3">
    <location>
        <begin position="284"/>
        <end position="318"/>
    </location>
</feature>
<evidence type="ECO:0008006" key="6">
    <source>
        <dbReference type="Google" id="ProtNLM"/>
    </source>
</evidence>
<dbReference type="PROSITE" id="PS50082">
    <property type="entry name" value="WD_REPEATS_2"/>
    <property type="match status" value="1"/>
</dbReference>
<evidence type="ECO:0000313" key="4">
    <source>
        <dbReference type="EMBL" id="CAG8147826.1"/>
    </source>
</evidence>
<dbReference type="InterPro" id="IPR036322">
    <property type="entry name" value="WD40_repeat_dom_sf"/>
</dbReference>
<gene>
    <name evidence="4" type="ORF">POLS_LOCUS5991</name>
</gene>
<keyword evidence="2" id="KW-0677">Repeat</keyword>
<dbReference type="OrthoDB" id="10262475at2759"/>
<dbReference type="InterPro" id="IPR001680">
    <property type="entry name" value="WD40_rpt"/>
</dbReference>
<evidence type="ECO:0000256" key="3">
    <source>
        <dbReference type="PROSITE-ProRule" id="PRU00221"/>
    </source>
</evidence>
<accession>A0A9W4MUE1</accession>
<protein>
    <recommendedName>
        <fullName evidence="6">Nuclear pore complex subunit</fullName>
    </recommendedName>
</protein>